<feature type="region of interest" description="Disordered" evidence="1">
    <location>
        <begin position="121"/>
        <end position="168"/>
    </location>
</feature>
<dbReference type="PANTHER" id="PTHR35335">
    <property type="entry name" value="UPF0716 PROTEIN FXSA"/>
    <property type="match status" value="1"/>
</dbReference>
<name>A0A545SNQ9_9RHOB</name>
<dbReference type="Proteomes" id="UP000315816">
    <property type="component" value="Unassembled WGS sequence"/>
</dbReference>
<evidence type="ECO:0000256" key="1">
    <source>
        <dbReference type="SAM" id="MobiDB-lite"/>
    </source>
</evidence>
<evidence type="ECO:0000313" key="2">
    <source>
        <dbReference type="EMBL" id="TQV66605.1"/>
    </source>
</evidence>
<proteinExistence type="predicted"/>
<reference evidence="2 3" key="1">
    <citation type="submission" date="2019-06" db="EMBL/GenBank/DDBJ databases">
        <title>A novel species of marine bacteria.</title>
        <authorList>
            <person name="Wang Y."/>
        </authorList>
    </citation>
    <scope>NUCLEOTIDE SEQUENCE [LARGE SCALE GENOMIC DNA]</scope>
    <source>
        <strain evidence="2 3">MA1-10</strain>
    </source>
</reference>
<keyword evidence="3" id="KW-1185">Reference proteome</keyword>
<sequence>MWLFALFIAVPLIEIALFIQVGGAIGLWWTLGIVVLTAVVGTQLMRAQGALAMSQLRDSFGKLNDPTEPLAHGAMILFSGALLLTPGFFTDFVGFALLIPAVRRAVFNWARSRVKVQSFSMGGQDMHQDTRRQPRADDEVIDGDFTDVTPEKRPTHPGVEGPSGWTKH</sequence>
<dbReference type="OrthoDB" id="9792788at2"/>
<organism evidence="2 3">
    <name type="scientific">Aliiroseovarius halocynthiae</name>
    <dbReference type="NCBI Taxonomy" id="985055"/>
    <lineage>
        <taxon>Bacteria</taxon>
        <taxon>Pseudomonadati</taxon>
        <taxon>Pseudomonadota</taxon>
        <taxon>Alphaproteobacteria</taxon>
        <taxon>Rhodobacterales</taxon>
        <taxon>Paracoccaceae</taxon>
        <taxon>Aliiroseovarius</taxon>
    </lineage>
</organism>
<dbReference type="GO" id="GO:0016020">
    <property type="term" value="C:membrane"/>
    <property type="evidence" value="ECO:0007669"/>
    <property type="project" value="InterPro"/>
</dbReference>
<protein>
    <submittedName>
        <fullName evidence="2">FxsA family protein</fullName>
    </submittedName>
</protein>
<comment type="caution">
    <text evidence="2">The sequence shown here is derived from an EMBL/GenBank/DDBJ whole genome shotgun (WGS) entry which is preliminary data.</text>
</comment>
<evidence type="ECO:0000313" key="3">
    <source>
        <dbReference type="Proteomes" id="UP000315816"/>
    </source>
</evidence>
<dbReference type="NCBIfam" id="NF008528">
    <property type="entry name" value="PRK11463.1-2"/>
    <property type="match status" value="1"/>
</dbReference>
<dbReference type="PANTHER" id="PTHR35335:SF1">
    <property type="entry name" value="UPF0716 PROTEIN FXSA"/>
    <property type="match status" value="1"/>
</dbReference>
<dbReference type="RefSeq" id="WP_142854270.1">
    <property type="nucleotide sequence ID" value="NZ_FXWW01000005.1"/>
</dbReference>
<dbReference type="AlphaFoldDB" id="A0A545SNQ9"/>
<feature type="compositionally biased region" description="Basic and acidic residues" evidence="1">
    <location>
        <begin position="126"/>
        <end position="138"/>
    </location>
</feature>
<dbReference type="EMBL" id="VICH01000009">
    <property type="protein sequence ID" value="TQV66605.1"/>
    <property type="molecule type" value="Genomic_DNA"/>
</dbReference>
<gene>
    <name evidence="2" type="ORF">FIL88_12835</name>
</gene>
<dbReference type="Pfam" id="PF04186">
    <property type="entry name" value="FxsA"/>
    <property type="match status" value="1"/>
</dbReference>
<dbReference type="InterPro" id="IPR007313">
    <property type="entry name" value="FxsA"/>
</dbReference>
<accession>A0A545SNQ9</accession>